<organism evidence="2 3">
    <name type="scientific">Dorcoceras hygrometricum</name>
    <dbReference type="NCBI Taxonomy" id="472368"/>
    <lineage>
        <taxon>Eukaryota</taxon>
        <taxon>Viridiplantae</taxon>
        <taxon>Streptophyta</taxon>
        <taxon>Embryophyta</taxon>
        <taxon>Tracheophyta</taxon>
        <taxon>Spermatophyta</taxon>
        <taxon>Magnoliopsida</taxon>
        <taxon>eudicotyledons</taxon>
        <taxon>Gunneridae</taxon>
        <taxon>Pentapetalae</taxon>
        <taxon>asterids</taxon>
        <taxon>lamiids</taxon>
        <taxon>Lamiales</taxon>
        <taxon>Gesneriaceae</taxon>
        <taxon>Didymocarpoideae</taxon>
        <taxon>Trichosporeae</taxon>
        <taxon>Loxocarpinae</taxon>
        <taxon>Dorcoceras</taxon>
    </lineage>
</organism>
<dbReference type="EMBL" id="KV016743">
    <property type="protein sequence ID" value="KZV19247.1"/>
    <property type="molecule type" value="Genomic_DNA"/>
</dbReference>
<keyword evidence="3" id="KW-1185">Reference proteome</keyword>
<dbReference type="AlphaFoldDB" id="A0A2Z7ADX7"/>
<evidence type="ECO:0000313" key="3">
    <source>
        <dbReference type="Proteomes" id="UP000250235"/>
    </source>
</evidence>
<feature type="region of interest" description="Disordered" evidence="1">
    <location>
        <begin position="60"/>
        <end position="81"/>
    </location>
</feature>
<proteinExistence type="predicted"/>
<evidence type="ECO:0000313" key="2">
    <source>
        <dbReference type="EMBL" id="KZV19247.1"/>
    </source>
</evidence>
<reference evidence="2 3" key="1">
    <citation type="journal article" date="2015" name="Proc. Natl. Acad. Sci. U.S.A.">
        <title>The resurrection genome of Boea hygrometrica: A blueprint for survival of dehydration.</title>
        <authorList>
            <person name="Xiao L."/>
            <person name="Yang G."/>
            <person name="Zhang L."/>
            <person name="Yang X."/>
            <person name="Zhao S."/>
            <person name="Ji Z."/>
            <person name="Zhou Q."/>
            <person name="Hu M."/>
            <person name="Wang Y."/>
            <person name="Chen M."/>
            <person name="Xu Y."/>
            <person name="Jin H."/>
            <person name="Xiao X."/>
            <person name="Hu G."/>
            <person name="Bao F."/>
            <person name="Hu Y."/>
            <person name="Wan P."/>
            <person name="Li L."/>
            <person name="Deng X."/>
            <person name="Kuang T."/>
            <person name="Xiang C."/>
            <person name="Zhu J.K."/>
            <person name="Oliver M.J."/>
            <person name="He Y."/>
        </authorList>
    </citation>
    <scope>NUCLEOTIDE SEQUENCE [LARGE SCALE GENOMIC DNA]</scope>
    <source>
        <strain evidence="3">cv. XS01</strain>
    </source>
</reference>
<evidence type="ECO:0000256" key="1">
    <source>
        <dbReference type="SAM" id="MobiDB-lite"/>
    </source>
</evidence>
<name>A0A2Z7ADX7_9LAMI</name>
<gene>
    <name evidence="2" type="ORF">F511_35182</name>
</gene>
<accession>A0A2Z7ADX7</accession>
<feature type="compositionally biased region" description="Basic and acidic residues" evidence="1">
    <location>
        <begin position="60"/>
        <end position="69"/>
    </location>
</feature>
<protein>
    <submittedName>
        <fullName evidence="2">Uncharacterized protein</fullName>
    </submittedName>
</protein>
<dbReference type="Proteomes" id="UP000250235">
    <property type="component" value="Unassembled WGS sequence"/>
</dbReference>
<sequence length="97" mass="11288">MTPRRSITTYQYKLKILRPGQQNAVGKLDSTKVHQFKHDINNLTKDKDALLQMLDFMQGEEPHDHRRTEGDEELEVVEGAREAARPEELKDFYSISC</sequence>